<proteinExistence type="predicted"/>
<feature type="region of interest" description="Disordered" evidence="1">
    <location>
        <begin position="1"/>
        <end position="30"/>
    </location>
</feature>
<dbReference type="AlphaFoldDB" id="A0A367GLQ0"/>
<evidence type="ECO:0000313" key="3">
    <source>
        <dbReference type="Proteomes" id="UP000253209"/>
    </source>
</evidence>
<evidence type="ECO:0000313" key="2">
    <source>
        <dbReference type="EMBL" id="RCH53918.1"/>
    </source>
</evidence>
<reference evidence="2 3" key="1">
    <citation type="submission" date="2018-05" db="EMBL/GenBank/DDBJ databases">
        <title>Mucilaginibacter hurinus sp. nov., isolated from briquette warehouse soil.</title>
        <authorList>
            <person name="Choi L."/>
        </authorList>
    </citation>
    <scope>NUCLEOTIDE SEQUENCE [LARGE SCALE GENOMIC DNA]</scope>
    <source>
        <strain evidence="2 3">ZR32</strain>
    </source>
</reference>
<protein>
    <submittedName>
        <fullName evidence="2">Uncharacterized protein</fullName>
    </submittedName>
</protein>
<feature type="compositionally biased region" description="Polar residues" evidence="1">
    <location>
        <begin position="19"/>
        <end position="30"/>
    </location>
</feature>
<accession>A0A367GLQ0</accession>
<name>A0A367GLQ0_9SPHI</name>
<dbReference type="Proteomes" id="UP000253209">
    <property type="component" value="Unassembled WGS sequence"/>
</dbReference>
<organism evidence="2 3">
    <name type="scientific">Mucilaginibacter hurinus</name>
    <dbReference type="NCBI Taxonomy" id="2201324"/>
    <lineage>
        <taxon>Bacteria</taxon>
        <taxon>Pseudomonadati</taxon>
        <taxon>Bacteroidota</taxon>
        <taxon>Sphingobacteriia</taxon>
        <taxon>Sphingobacteriales</taxon>
        <taxon>Sphingobacteriaceae</taxon>
        <taxon>Mucilaginibacter</taxon>
    </lineage>
</organism>
<gene>
    <name evidence="2" type="ORF">DJ568_15375</name>
</gene>
<feature type="compositionally biased region" description="Basic and acidic residues" evidence="1">
    <location>
        <begin position="1"/>
        <end position="15"/>
    </location>
</feature>
<keyword evidence="3" id="KW-1185">Reference proteome</keyword>
<comment type="caution">
    <text evidence="2">The sequence shown here is derived from an EMBL/GenBank/DDBJ whole genome shotgun (WGS) entry which is preliminary data.</text>
</comment>
<dbReference type="EMBL" id="QGDC01000009">
    <property type="protein sequence ID" value="RCH53918.1"/>
    <property type="molecule type" value="Genomic_DNA"/>
</dbReference>
<sequence length="135" mass="15483">MVLKKLQEEAADKPKAKNRTTAEVISSNSSAARSYEIQTKRYFIEEKRLVITEDRDPAEPNPALVQVPSPQPEPVNQIVAETQRVDISRVDVLNFDDLNILLEQLRNDLLAGDTTEEEFEKNHDHITNVIRQKYL</sequence>
<evidence type="ECO:0000256" key="1">
    <source>
        <dbReference type="SAM" id="MobiDB-lite"/>
    </source>
</evidence>